<sequence>MDGNIDPKRDSVSVSMEISGPYDDVVSKLKPEHERTQGLSPLISDLEVVLDTLIRIDGGTRSVIADNVSAETSAEFDAQTVVETMQILKRYDLAVLEGNTWKPGPKIRNQD</sequence>
<evidence type="ECO:0000313" key="1">
    <source>
        <dbReference type="EMBL" id="MFD1643587.1"/>
    </source>
</evidence>
<protein>
    <submittedName>
        <fullName evidence="1">Uncharacterized protein</fullName>
    </submittedName>
</protein>
<dbReference type="AlphaFoldDB" id="A0ABD6DDW1"/>
<reference evidence="1 2" key="1">
    <citation type="journal article" date="2019" name="Int. J. Syst. Evol. Microbiol.">
        <title>The Global Catalogue of Microorganisms (GCM) 10K type strain sequencing project: providing services to taxonomists for standard genome sequencing and annotation.</title>
        <authorList>
            <consortium name="The Broad Institute Genomics Platform"/>
            <consortium name="The Broad Institute Genome Sequencing Center for Infectious Disease"/>
            <person name="Wu L."/>
            <person name="Ma J."/>
        </authorList>
    </citation>
    <scope>NUCLEOTIDE SEQUENCE [LARGE SCALE GENOMIC DNA]</scope>
    <source>
        <strain evidence="1 2">CGMCC 1.10593</strain>
    </source>
</reference>
<comment type="caution">
    <text evidence="1">The sequence shown here is derived from an EMBL/GenBank/DDBJ whole genome shotgun (WGS) entry which is preliminary data.</text>
</comment>
<organism evidence="1 2">
    <name type="scientific">Halohasta litorea</name>
    <dbReference type="NCBI Taxonomy" id="869891"/>
    <lineage>
        <taxon>Archaea</taxon>
        <taxon>Methanobacteriati</taxon>
        <taxon>Methanobacteriota</taxon>
        <taxon>Stenosarchaea group</taxon>
        <taxon>Halobacteria</taxon>
        <taxon>Halobacteriales</taxon>
        <taxon>Haloferacaceae</taxon>
        <taxon>Halohasta</taxon>
    </lineage>
</organism>
<accession>A0ABD6DDW1</accession>
<dbReference type="RefSeq" id="WP_256397571.1">
    <property type="nucleotide sequence ID" value="NZ_JANHDJ010000008.1"/>
</dbReference>
<keyword evidence="2" id="KW-1185">Reference proteome</keyword>
<gene>
    <name evidence="1" type="ORF">ACFSBW_17075</name>
</gene>
<dbReference type="Proteomes" id="UP001597052">
    <property type="component" value="Unassembled WGS sequence"/>
</dbReference>
<proteinExistence type="predicted"/>
<dbReference type="EMBL" id="JBHUDM010000006">
    <property type="protein sequence ID" value="MFD1643587.1"/>
    <property type="molecule type" value="Genomic_DNA"/>
</dbReference>
<name>A0ABD6DDW1_9EURY</name>
<evidence type="ECO:0000313" key="2">
    <source>
        <dbReference type="Proteomes" id="UP001597052"/>
    </source>
</evidence>